<accession>A0A940T4U7</accession>
<dbReference type="AlphaFoldDB" id="A0A940T4U7"/>
<proteinExistence type="predicted"/>
<comment type="caution">
    <text evidence="1">The sequence shown here is derived from an EMBL/GenBank/DDBJ whole genome shotgun (WGS) entry which is preliminary data.</text>
</comment>
<gene>
    <name evidence="1" type="ORF">JOF28_002426</name>
</gene>
<organism evidence="1 2">
    <name type="scientific">Leucobacter exalbidus</name>
    <dbReference type="NCBI Taxonomy" id="662960"/>
    <lineage>
        <taxon>Bacteria</taxon>
        <taxon>Bacillati</taxon>
        <taxon>Actinomycetota</taxon>
        <taxon>Actinomycetes</taxon>
        <taxon>Micrococcales</taxon>
        <taxon>Microbacteriaceae</taxon>
        <taxon>Leucobacter</taxon>
    </lineage>
</organism>
<dbReference type="RefSeq" id="WP_209705984.1">
    <property type="nucleotide sequence ID" value="NZ_JAFIDA010000001.1"/>
</dbReference>
<evidence type="ECO:0000313" key="1">
    <source>
        <dbReference type="EMBL" id="MBP1327194.1"/>
    </source>
</evidence>
<protein>
    <submittedName>
        <fullName evidence="1">Uncharacterized protein</fullName>
    </submittedName>
</protein>
<sequence length="248" mass="27760">MQLTNWIDSAETLMERLDGGPLVSGLVPSGFERYLRIFSPVPVSNNPEPGALELQLPWSLICEQLGVELKPNTFWQRDIVAADPRIADFQGPGFDTRDTRVLERVGEVLQRFERVDRSWYFASWVGFGVAEGGQPVWFPTHHHDALEMSIFERWNEAANSFTVPLVPGNPRSWTPLSVFGDGVPASIDPPDQLPMYWWPDGQEWVIGQALYGRSLYLACNNAVADAVLSTPGVETMEVASCDEAEHEE</sequence>
<dbReference type="Proteomes" id="UP000675163">
    <property type="component" value="Unassembled WGS sequence"/>
</dbReference>
<evidence type="ECO:0000313" key="2">
    <source>
        <dbReference type="Proteomes" id="UP000675163"/>
    </source>
</evidence>
<keyword evidence="2" id="KW-1185">Reference proteome</keyword>
<dbReference type="EMBL" id="JAFIDA010000001">
    <property type="protein sequence ID" value="MBP1327194.1"/>
    <property type="molecule type" value="Genomic_DNA"/>
</dbReference>
<reference evidence="1" key="1">
    <citation type="submission" date="2021-02" db="EMBL/GenBank/DDBJ databases">
        <title>Sequencing the genomes of 1000 actinobacteria strains.</title>
        <authorList>
            <person name="Klenk H.-P."/>
        </authorList>
    </citation>
    <scope>NUCLEOTIDE SEQUENCE</scope>
    <source>
        <strain evidence="1">DSM 22850</strain>
    </source>
</reference>
<name>A0A940T4U7_9MICO</name>